<accession>A0A5J4JYE1</accession>
<comment type="caution">
    <text evidence="3">The sequence shown here is derived from an EMBL/GenBank/DDBJ whole genome shotgun (WGS) entry which is preliminary data.</text>
</comment>
<dbReference type="AlphaFoldDB" id="A0A5J4JYE1"/>
<dbReference type="InterPro" id="IPR009061">
    <property type="entry name" value="DNA-bd_dom_put_sf"/>
</dbReference>
<gene>
    <name evidence="3" type="ORF">KTAU_08220</name>
</gene>
<keyword evidence="4" id="KW-1185">Reference proteome</keyword>
<evidence type="ECO:0000313" key="3">
    <source>
        <dbReference type="EMBL" id="GER82184.1"/>
    </source>
</evidence>
<dbReference type="Gene3D" id="1.10.1660.10">
    <property type="match status" value="1"/>
</dbReference>
<evidence type="ECO:0000259" key="2">
    <source>
        <dbReference type="Pfam" id="PF12728"/>
    </source>
</evidence>
<dbReference type="NCBIfam" id="TIGR01764">
    <property type="entry name" value="excise"/>
    <property type="match status" value="1"/>
</dbReference>
<sequence length="81" mass="9219">MARTRTHHEETTDREMEPPTELLTVSEVAQRLRVDDTTVRRWIKSGALEAILLPHRGKRQGYRVKKSTLDALIHGTTAVSV</sequence>
<dbReference type="GO" id="GO:0003677">
    <property type="term" value="F:DNA binding"/>
    <property type="evidence" value="ECO:0007669"/>
    <property type="project" value="InterPro"/>
</dbReference>
<dbReference type="EMBL" id="BKZV01000001">
    <property type="protein sequence ID" value="GER82184.1"/>
    <property type="molecule type" value="Genomic_DNA"/>
</dbReference>
<reference evidence="3 4" key="1">
    <citation type="journal article" date="2019" name="Int. J. Syst. Evol. Microbiol.">
        <title>Thermogemmatispora aurantia sp. nov. and Thermogemmatispora argillosa sp. nov., within the class Ktedonobacteria, and emended description of the genus Thermogemmatispora.</title>
        <authorList>
            <person name="Zheng Y."/>
            <person name="Wang C.M."/>
            <person name="Sakai Y."/>
            <person name="Abe K."/>
            <person name="Yokota A."/>
            <person name="Yabe S."/>
        </authorList>
    </citation>
    <scope>NUCLEOTIDE SEQUENCE [LARGE SCALE GENOMIC DNA]</scope>
    <source>
        <strain evidence="3 4">A1-2</strain>
    </source>
</reference>
<dbReference type="RefSeq" id="WP_228026305.1">
    <property type="nucleotide sequence ID" value="NZ_BKZV01000001.1"/>
</dbReference>
<feature type="compositionally biased region" description="Basic and acidic residues" evidence="1">
    <location>
        <begin position="7"/>
        <end position="17"/>
    </location>
</feature>
<dbReference type="Proteomes" id="UP000334820">
    <property type="component" value="Unassembled WGS sequence"/>
</dbReference>
<proteinExistence type="predicted"/>
<feature type="region of interest" description="Disordered" evidence="1">
    <location>
        <begin position="1"/>
        <end position="22"/>
    </location>
</feature>
<dbReference type="InterPro" id="IPR010093">
    <property type="entry name" value="SinI_DNA-bd"/>
</dbReference>
<dbReference type="Pfam" id="PF12728">
    <property type="entry name" value="HTH_17"/>
    <property type="match status" value="1"/>
</dbReference>
<dbReference type="SUPFAM" id="SSF46955">
    <property type="entry name" value="Putative DNA-binding domain"/>
    <property type="match status" value="1"/>
</dbReference>
<organism evidence="3 4">
    <name type="scientific">Thermogemmatispora aurantia</name>
    <dbReference type="NCBI Taxonomy" id="2045279"/>
    <lineage>
        <taxon>Bacteria</taxon>
        <taxon>Bacillati</taxon>
        <taxon>Chloroflexota</taxon>
        <taxon>Ktedonobacteria</taxon>
        <taxon>Thermogemmatisporales</taxon>
        <taxon>Thermogemmatisporaceae</taxon>
        <taxon>Thermogemmatispora</taxon>
    </lineage>
</organism>
<dbReference type="InterPro" id="IPR041657">
    <property type="entry name" value="HTH_17"/>
</dbReference>
<protein>
    <recommendedName>
        <fullName evidence="2">Helix-turn-helix domain-containing protein</fullName>
    </recommendedName>
</protein>
<evidence type="ECO:0000313" key="4">
    <source>
        <dbReference type="Proteomes" id="UP000334820"/>
    </source>
</evidence>
<name>A0A5J4JYE1_9CHLR</name>
<evidence type="ECO:0000256" key="1">
    <source>
        <dbReference type="SAM" id="MobiDB-lite"/>
    </source>
</evidence>
<feature type="domain" description="Helix-turn-helix" evidence="2">
    <location>
        <begin position="22"/>
        <end position="73"/>
    </location>
</feature>